<evidence type="ECO:0000256" key="9">
    <source>
        <dbReference type="ARBA" id="ARBA00022827"/>
    </source>
</evidence>
<dbReference type="OrthoDB" id="436496at2759"/>
<comment type="similarity">
    <text evidence="3">In the C-terminal section; belongs to the flavoprotein pyridine nucleotide cytochrome reductase family.</text>
</comment>
<dbReference type="InterPro" id="IPR017938">
    <property type="entry name" value="Riboflavin_synthase-like_b-brl"/>
</dbReference>
<dbReference type="GO" id="GO:0020037">
    <property type="term" value="F:heme binding"/>
    <property type="evidence" value="ECO:0007669"/>
    <property type="project" value="InterPro"/>
</dbReference>
<dbReference type="Gene3D" id="3.40.50.80">
    <property type="entry name" value="Nucleotide-binding domain of ferredoxin-NADP reductase (FNR) module"/>
    <property type="match status" value="1"/>
</dbReference>
<dbReference type="Gene3D" id="1.10.490.10">
    <property type="entry name" value="Globins"/>
    <property type="match status" value="1"/>
</dbReference>
<dbReference type="NCBIfam" id="NF009805">
    <property type="entry name" value="PRK13289.1"/>
    <property type="match status" value="1"/>
</dbReference>
<keyword evidence="11" id="KW-0560">Oxidoreductase</keyword>
<dbReference type="Gene3D" id="2.40.30.10">
    <property type="entry name" value="Translation factors"/>
    <property type="match status" value="1"/>
</dbReference>
<evidence type="ECO:0000259" key="17">
    <source>
        <dbReference type="PROSITE" id="PS01033"/>
    </source>
</evidence>
<protein>
    <recommendedName>
        <fullName evidence="4">nitric oxide dioxygenase</fullName>
        <ecNumber evidence="4">1.14.12.17</ecNumber>
    </recommendedName>
</protein>
<evidence type="ECO:0000313" key="19">
    <source>
        <dbReference type="EMBL" id="EMR72650.1"/>
    </source>
</evidence>
<dbReference type="STRING" id="1287681.M7U145"/>
<dbReference type="Proteomes" id="UP000012174">
    <property type="component" value="Unassembled WGS sequence"/>
</dbReference>
<dbReference type="GO" id="GO:0071949">
    <property type="term" value="F:FAD binding"/>
    <property type="evidence" value="ECO:0007669"/>
    <property type="project" value="TreeGrafter"/>
</dbReference>
<feature type="domain" description="FAD-binding FR-type" evidence="18">
    <location>
        <begin position="161"/>
        <end position="273"/>
    </location>
</feature>
<evidence type="ECO:0000256" key="13">
    <source>
        <dbReference type="ARBA" id="ARBA00023027"/>
    </source>
</evidence>
<comment type="cofactor">
    <cofactor evidence="1">
        <name>heme b</name>
        <dbReference type="ChEBI" id="CHEBI:60344"/>
    </cofactor>
</comment>
<dbReference type="PANTHER" id="PTHR43396:SF3">
    <property type="entry name" value="FLAVOHEMOPROTEIN"/>
    <property type="match status" value="1"/>
</dbReference>
<dbReference type="AlphaFoldDB" id="M7U145"/>
<dbReference type="FunFam" id="2.40.30.10:FF:000034">
    <property type="entry name" value="Flavohemoprotein"/>
    <property type="match status" value="1"/>
</dbReference>
<dbReference type="GO" id="GO:0046210">
    <property type="term" value="P:nitric oxide catabolic process"/>
    <property type="evidence" value="ECO:0007669"/>
    <property type="project" value="TreeGrafter"/>
</dbReference>
<evidence type="ECO:0000256" key="11">
    <source>
        <dbReference type="ARBA" id="ARBA00023002"/>
    </source>
</evidence>
<dbReference type="SUPFAM" id="SSF52343">
    <property type="entry name" value="Ferredoxin reductase-like, C-terminal NADP-linked domain"/>
    <property type="match status" value="1"/>
</dbReference>
<dbReference type="InterPro" id="IPR039261">
    <property type="entry name" value="FNR_nucleotide-bd"/>
</dbReference>
<accession>M7U145</accession>
<evidence type="ECO:0000256" key="1">
    <source>
        <dbReference type="ARBA" id="ARBA00001970"/>
    </source>
</evidence>
<sequence length="423" mass="45785">MAAVAAPITPSQIAIVKSTAPLLREHGVEITTLFYGNMLRAHPELHNIFSDTSQATGRQARALAGAVLAYAAHVDDLGRLAAAVERIAHKHASLGVTPAQYAVVGEFLIPAVAAVLGPAAVTPAVAEAWTAAYGALADVFIRREAQLYAGFDADSDGGWKEGWRRFRIQRKVPESAEITSFYLAPEDGRPLPLFRPGQYVSLHVFVAELGYLQPRQYSLSDAPRSDYYRISVKREEGKEDAGIPGLISNRLHAEYKEGDIVELSHPAGEFFVDPATLSSESEAPLALISAGVGITPMVSILNSTVASGSRRPIAWVHGAHSSEVRAFGGHIRDVLAKNPNVEASVFLSQVQKEKEVQGVDYHHEGRIDLDKLDPNKRLFLNDATAEYYVCGPFGFMSDIKTYLVAKGVDAGRVHMEVFGTGDE</sequence>
<evidence type="ECO:0000256" key="12">
    <source>
        <dbReference type="ARBA" id="ARBA00023004"/>
    </source>
</evidence>
<dbReference type="InterPro" id="IPR009050">
    <property type="entry name" value="Globin-like_sf"/>
</dbReference>
<dbReference type="EC" id="1.14.12.17" evidence="4"/>
<dbReference type="CDD" id="cd06184">
    <property type="entry name" value="flavohem_like_fad_nad_binding"/>
    <property type="match status" value="1"/>
</dbReference>
<organism evidence="19 20">
    <name type="scientific">Eutypa lata (strain UCR-EL1)</name>
    <name type="common">Grapevine dieback disease fungus</name>
    <name type="synonym">Eutypa armeniacae</name>
    <dbReference type="NCBI Taxonomy" id="1287681"/>
    <lineage>
        <taxon>Eukaryota</taxon>
        <taxon>Fungi</taxon>
        <taxon>Dikarya</taxon>
        <taxon>Ascomycota</taxon>
        <taxon>Pezizomycotina</taxon>
        <taxon>Sordariomycetes</taxon>
        <taxon>Xylariomycetidae</taxon>
        <taxon>Xylariales</taxon>
        <taxon>Diatrypaceae</taxon>
        <taxon>Eutypa</taxon>
    </lineage>
</organism>
<comment type="function">
    <text evidence="16">In the presence of oxygen and NADH, it has NADH oxidase activity, which leads to the generation of superoxide and H(2)O(2). Under anaerobic conditions, it also exhibits nitric oxide reductase and FAD reductase activities. However, all these reactions are much lower than NOD activity.</text>
</comment>
<dbReference type="SUPFAM" id="SSF46458">
    <property type="entry name" value="Globin-like"/>
    <property type="match status" value="1"/>
</dbReference>
<dbReference type="Pfam" id="PF00175">
    <property type="entry name" value="NAD_binding_1"/>
    <property type="match status" value="1"/>
</dbReference>
<comment type="catalytic activity">
    <reaction evidence="15">
        <text>2 nitric oxide + NADPH + 2 O2 = 2 nitrate + NADP(+) + H(+)</text>
        <dbReference type="Rhea" id="RHEA:19465"/>
        <dbReference type="ChEBI" id="CHEBI:15378"/>
        <dbReference type="ChEBI" id="CHEBI:15379"/>
        <dbReference type="ChEBI" id="CHEBI:16480"/>
        <dbReference type="ChEBI" id="CHEBI:17632"/>
        <dbReference type="ChEBI" id="CHEBI:57783"/>
        <dbReference type="ChEBI" id="CHEBI:58349"/>
        <dbReference type="EC" id="1.14.12.17"/>
    </reaction>
</comment>
<evidence type="ECO:0000256" key="6">
    <source>
        <dbReference type="ARBA" id="ARBA00022617"/>
    </source>
</evidence>
<comment type="catalytic activity">
    <reaction evidence="14">
        <text>2 nitric oxide + NADH + 2 O2 = 2 nitrate + NAD(+) + H(+)</text>
        <dbReference type="Rhea" id="RHEA:19469"/>
        <dbReference type="ChEBI" id="CHEBI:15378"/>
        <dbReference type="ChEBI" id="CHEBI:15379"/>
        <dbReference type="ChEBI" id="CHEBI:16480"/>
        <dbReference type="ChEBI" id="CHEBI:17632"/>
        <dbReference type="ChEBI" id="CHEBI:57540"/>
        <dbReference type="ChEBI" id="CHEBI:57945"/>
        <dbReference type="EC" id="1.14.12.17"/>
    </reaction>
</comment>
<dbReference type="OMA" id="ADIHYEV"/>
<dbReference type="HOGENOM" id="CLU_003827_12_0_1"/>
<evidence type="ECO:0000256" key="10">
    <source>
        <dbReference type="ARBA" id="ARBA00022857"/>
    </source>
</evidence>
<dbReference type="FunFam" id="3.40.50.80:FF:000010">
    <property type="entry name" value="Flavohemoprotein"/>
    <property type="match status" value="1"/>
</dbReference>
<keyword evidence="20" id="KW-1185">Reference proteome</keyword>
<dbReference type="PROSITE" id="PS51384">
    <property type="entry name" value="FAD_FR"/>
    <property type="match status" value="1"/>
</dbReference>
<dbReference type="Pfam" id="PF00042">
    <property type="entry name" value="Globin"/>
    <property type="match status" value="1"/>
</dbReference>
<dbReference type="GO" id="GO:0071500">
    <property type="term" value="P:cellular response to nitrosative stress"/>
    <property type="evidence" value="ECO:0007669"/>
    <property type="project" value="TreeGrafter"/>
</dbReference>
<dbReference type="InterPro" id="IPR017927">
    <property type="entry name" value="FAD-bd_FR_type"/>
</dbReference>
<evidence type="ECO:0000256" key="8">
    <source>
        <dbReference type="ARBA" id="ARBA00022723"/>
    </source>
</evidence>
<keyword evidence="13" id="KW-0520">NAD</keyword>
<dbReference type="GO" id="GO:0008941">
    <property type="term" value="F:nitric oxide dioxygenase NAD(P)H activity"/>
    <property type="evidence" value="ECO:0007669"/>
    <property type="project" value="UniProtKB-EC"/>
</dbReference>
<dbReference type="InterPro" id="IPR012292">
    <property type="entry name" value="Globin/Proto"/>
</dbReference>
<evidence type="ECO:0000259" key="18">
    <source>
        <dbReference type="PROSITE" id="PS51384"/>
    </source>
</evidence>
<evidence type="ECO:0000256" key="16">
    <source>
        <dbReference type="ARBA" id="ARBA00056398"/>
    </source>
</evidence>
<comment type="cofactor">
    <cofactor evidence="2">
        <name>FAD</name>
        <dbReference type="ChEBI" id="CHEBI:57692"/>
    </cofactor>
</comment>
<proteinExistence type="inferred from homology"/>
<gene>
    <name evidence="19" type="ORF">UCREL1_293</name>
</gene>
<evidence type="ECO:0000256" key="14">
    <source>
        <dbReference type="ARBA" id="ARBA00048649"/>
    </source>
</evidence>
<keyword evidence="8" id="KW-0479">Metal-binding</keyword>
<feature type="domain" description="Globin" evidence="17">
    <location>
        <begin position="7"/>
        <end position="145"/>
    </location>
</feature>
<dbReference type="SUPFAM" id="SSF63380">
    <property type="entry name" value="Riboflavin synthase domain-like"/>
    <property type="match status" value="1"/>
</dbReference>
<evidence type="ECO:0000256" key="2">
    <source>
        <dbReference type="ARBA" id="ARBA00001974"/>
    </source>
</evidence>
<dbReference type="InterPro" id="IPR001433">
    <property type="entry name" value="OxRdtase_FAD/NAD-bd"/>
</dbReference>
<dbReference type="CDD" id="cd08922">
    <property type="entry name" value="FHb-globin"/>
    <property type="match status" value="1"/>
</dbReference>
<evidence type="ECO:0000313" key="20">
    <source>
        <dbReference type="Proteomes" id="UP000012174"/>
    </source>
</evidence>
<evidence type="ECO:0000256" key="7">
    <source>
        <dbReference type="ARBA" id="ARBA00022630"/>
    </source>
</evidence>
<dbReference type="PROSITE" id="PS01033">
    <property type="entry name" value="GLOBIN"/>
    <property type="match status" value="1"/>
</dbReference>
<dbReference type="InterPro" id="IPR000971">
    <property type="entry name" value="Globin"/>
</dbReference>
<dbReference type="EMBL" id="KB705404">
    <property type="protein sequence ID" value="EMR72650.1"/>
    <property type="molecule type" value="Genomic_DNA"/>
</dbReference>
<keyword evidence="10" id="KW-0521">NADP</keyword>
<keyword evidence="6" id="KW-0349">Heme</keyword>
<dbReference type="GO" id="GO:0019825">
    <property type="term" value="F:oxygen binding"/>
    <property type="evidence" value="ECO:0007669"/>
    <property type="project" value="InterPro"/>
</dbReference>
<dbReference type="GO" id="GO:0046872">
    <property type="term" value="F:metal ion binding"/>
    <property type="evidence" value="ECO:0007669"/>
    <property type="project" value="UniProtKB-KW"/>
</dbReference>
<keyword evidence="7" id="KW-0285">Flavoprotein</keyword>
<keyword evidence="12" id="KW-0408">Iron</keyword>
<name>M7U145_EUTLA</name>
<dbReference type="GO" id="GO:0009636">
    <property type="term" value="P:response to toxic substance"/>
    <property type="evidence" value="ECO:0007669"/>
    <property type="project" value="UniProtKB-KW"/>
</dbReference>
<reference evidence="20" key="1">
    <citation type="journal article" date="2013" name="Genome Announc.">
        <title>Draft genome sequence of the grapevine dieback fungus Eutypa lata UCR-EL1.</title>
        <authorList>
            <person name="Blanco-Ulate B."/>
            <person name="Rolshausen P.E."/>
            <person name="Cantu D."/>
        </authorList>
    </citation>
    <scope>NUCLEOTIDE SEQUENCE [LARGE SCALE GENOMIC DNA]</scope>
    <source>
        <strain evidence="20">UCR-EL1</strain>
    </source>
</reference>
<dbReference type="KEGG" id="ela:UCREL1_293"/>
<dbReference type="eggNOG" id="KOG3378">
    <property type="taxonomic scope" value="Eukaryota"/>
</dbReference>
<evidence type="ECO:0000256" key="15">
    <source>
        <dbReference type="ARBA" id="ARBA00049433"/>
    </source>
</evidence>
<keyword evidence="5" id="KW-0216">Detoxification</keyword>
<dbReference type="PANTHER" id="PTHR43396">
    <property type="entry name" value="FLAVOHEMOPROTEIN"/>
    <property type="match status" value="1"/>
</dbReference>
<evidence type="ECO:0000256" key="4">
    <source>
        <dbReference type="ARBA" id="ARBA00012229"/>
    </source>
</evidence>
<dbReference type="FunFam" id="1.10.490.10:FF:000003">
    <property type="entry name" value="Flavohemoprotein"/>
    <property type="match status" value="1"/>
</dbReference>
<keyword evidence="9" id="KW-0274">FAD</keyword>
<evidence type="ECO:0000256" key="3">
    <source>
        <dbReference type="ARBA" id="ARBA00006401"/>
    </source>
</evidence>
<evidence type="ECO:0000256" key="5">
    <source>
        <dbReference type="ARBA" id="ARBA00022575"/>
    </source>
</evidence>